<dbReference type="GO" id="GO:0005813">
    <property type="term" value="C:centrosome"/>
    <property type="evidence" value="ECO:0007669"/>
    <property type="project" value="InterPro"/>
</dbReference>
<feature type="compositionally biased region" description="Basic and acidic residues" evidence="1">
    <location>
        <begin position="628"/>
        <end position="650"/>
    </location>
</feature>
<evidence type="ECO:0000256" key="1">
    <source>
        <dbReference type="SAM" id="MobiDB-lite"/>
    </source>
</evidence>
<dbReference type="PANTHER" id="PTHR21616">
    <property type="entry name" value="CENTROSOME SPINDLE POLE ASSOCIATED PROTEIN"/>
    <property type="match status" value="1"/>
</dbReference>
<feature type="region of interest" description="Disordered" evidence="1">
    <location>
        <begin position="1"/>
        <end position="42"/>
    </location>
</feature>
<evidence type="ECO:0000313" key="3">
    <source>
        <dbReference type="RefSeq" id="XP_019629895.1"/>
    </source>
</evidence>
<accession>A0A6P4YKB0</accession>
<feature type="region of interest" description="Disordered" evidence="1">
    <location>
        <begin position="488"/>
        <end position="507"/>
    </location>
</feature>
<feature type="region of interest" description="Disordered" evidence="1">
    <location>
        <begin position="428"/>
        <end position="454"/>
    </location>
</feature>
<dbReference type="AlphaFoldDB" id="A0A6P4YKB0"/>
<feature type="compositionally biased region" description="Basic and acidic residues" evidence="1">
    <location>
        <begin position="240"/>
        <end position="251"/>
    </location>
</feature>
<dbReference type="OrthoDB" id="8185397at2759"/>
<feature type="region of interest" description="Disordered" evidence="1">
    <location>
        <begin position="54"/>
        <end position="83"/>
    </location>
</feature>
<dbReference type="GeneID" id="109474128"/>
<keyword evidence="2" id="KW-1185">Reference proteome</keyword>
<proteinExistence type="predicted"/>
<feature type="compositionally biased region" description="Basic and acidic residues" evidence="1">
    <location>
        <begin position="375"/>
        <end position="388"/>
    </location>
</feature>
<organism evidence="2 3">
    <name type="scientific">Branchiostoma belcheri</name>
    <name type="common">Amphioxus</name>
    <dbReference type="NCBI Taxonomy" id="7741"/>
    <lineage>
        <taxon>Eukaryota</taxon>
        <taxon>Metazoa</taxon>
        <taxon>Chordata</taxon>
        <taxon>Cephalochordata</taxon>
        <taxon>Leptocardii</taxon>
        <taxon>Amphioxiformes</taxon>
        <taxon>Branchiostomatidae</taxon>
        <taxon>Branchiostoma</taxon>
    </lineage>
</organism>
<reference evidence="3" key="1">
    <citation type="submission" date="2025-08" db="UniProtKB">
        <authorList>
            <consortium name="RefSeq"/>
        </authorList>
    </citation>
    <scope>IDENTIFICATION</scope>
    <source>
        <tissue evidence="3">Gonad</tissue>
    </source>
</reference>
<dbReference type="PANTHER" id="PTHR21616:SF3">
    <property type="match status" value="1"/>
</dbReference>
<feature type="region of interest" description="Disordered" evidence="1">
    <location>
        <begin position="109"/>
        <end position="257"/>
    </location>
</feature>
<protein>
    <submittedName>
        <fullName evidence="3">Uncharacterized protein LOC109474128</fullName>
    </submittedName>
</protein>
<feature type="region of interest" description="Disordered" evidence="1">
    <location>
        <begin position="610"/>
        <end position="688"/>
    </location>
</feature>
<name>A0A6P4YKB0_BRABE</name>
<dbReference type="InterPro" id="IPR026708">
    <property type="entry name" value="CSPP1"/>
</dbReference>
<dbReference type="RefSeq" id="XP_019629895.1">
    <property type="nucleotide sequence ID" value="XM_019774336.1"/>
</dbReference>
<feature type="compositionally biased region" description="Basic and acidic residues" evidence="1">
    <location>
        <begin position="145"/>
        <end position="170"/>
    </location>
</feature>
<dbReference type="GO" id="GO:0032467">
    <property type="term" value="P:positive regulation of cytokinesis"/>
    <property type="evidence" value="ECO:0007669"/>
    <property type="project" value="InterPro"/>
</dbReference>
<feature type="region of interest" description="Disordered" evidence="1">
    <location>
        <begin position="552"/>
        <end position="590"/>
    </location>
</feature>
<sequence length="747" mass="84983">MASSSLGFKHVNRGPLKLDHDITPKDFSAFTPPPGEGAPPRTYKYQGWSDKQFEGVKEPLTGPLRLREKEAPPPKRKKVQSTQFVNGKPIFELDGKNFQYGTDELHHLLESSDKIPVRRSDFLKDQRGSAEERRRHKQQSEAEQDIARWRTEKARRKVEEVEEKKRDLEMLKTYQPFGRPGAGAPKPGIKKESPPITENRMAPMTRMTNSLETRFKPPMPEHTYEDGFGKPGAGAPYRTESGKIKTTHKQDPTLWFKANNKAAERELEMIERYKLDPKTAKEYKTELARLVEDKKQKMQQEYQADLEADKKMAEFNPFGKPGAGAPLRDYHGQLKLKREQHLARMDDLYEQRKVAEKEKIRKEQRQKLLEQLINEDPHKPRLVDKVDRSQGGGDEYNPWGKGQGVPVYDKSGNVRRFKRTDMYGVPETFQSDVKGGTLDLKPTGGGGPLLDDSGKVKSKVKKTMVYENGACITEEYVAKATSAEIRRESERDWWGKPGGGAPVVNDKGQIVRSTRGKLLTDATGPVSDTSKTMLANSKKNYFEDLRVAVQEEKDKKQRERRELREAGGDVAQWMKESQTGKPKRDPVTGQLMGANRVMSDVTKQKMDVRQERGQGSQALYNDLVAQAEQRRQQRLDERRREIEMERKHQMTMDNSWGREGGGAPLSQQNGGTRRSNRGQPDITPLGQIGCRVPSFSLIGHKLVETGKLWAGAPPKKVDRQSGQRFRNCADFRTRSNPTQLHPPFATM</sequence>
<dbReference type="GO" id="GO:0005874">
    <property type="term" value="C:microtubule"/>
    <property type="evidence" value="ECO:0007669"/>
    <property type="project" value="InterPro"/>
</dbReference>
<feature type="region of interest" description="Disordered" evidence="1">
    <location>
        <begin position="371"/>
        <end position="411"/>
    </location>
</feature>
<gene>
    <name evidence="3" type="primary">LOC109474128</name>
</gene>
<dbReference type="KEGG" id="bbel:109474128"/>
<evidence type="ECO:0000313" key="2">
    <source>
        <dbReference type="Proteomes" id="UP000515135"/>
    </source>
</evidence>
<feature type="compositionally biased region" description="Basic and acidic residues" evidence="1">
    <location>
        <begin position="552"/>
        <end position="567"/>
    </location>
</feature>
<dbReference type="GO" id="GO:0000922">
    <property type="term" value="C:spindle pole"/>
    <property type="evidence" value="ECO:0007669"/>
    <property type="project" value="InterPro"/>
</dbReference>
<dbReference type="Proteomes" id="UP000515135">
    <property type="component" value="Unplaced"/>
</dbReference>
<feature type="compositionally biased region" description="Basic and acidic residues" evidence="1">
    <location>
        <begin position="109"/>
        <end position="133"/>
    </location>
</feature>